<sequence length="162" mass="18813">MTISVDNATKNDKTLEFLINKLPNLYEGGKQFHVTCLAHILNLIVTDGLKYHSTHVSCVQRAVIYIRHSIARIRKFKKCTKDSDLKGNKFLCGKWQTRWNSTFELLKSALNLKHAFFEYEVKDTSFARDLSRVLQRADFEPIEEVVMFLEKFKTKTKILPAS</sequence>
<evidence type="ECO:0008006" key="3">
    <source>
        <dbReference type="Google" id="ProtNLM"/>
    </source>
</evidence>
<dbReference type="PANTHER" id="PTHR46481">
    <property type="entry name" value="ZINC FINGER BED DOMAIN-CONTAINING PROTEIN 4"/>
    <property type="match status" value="1"/>
</dbReference>
<reference evidence="1 2" key="1">
    <citation type="journal article" date="2017" name="Nat. Commun.">
        <title>Genome assembly with in vitro proximity ligation data and whole-genome triplication in lettuce.</title>
        <authorList>
            <person name="Reyes-Chin-Wo S."/>
            <person name="Wang Z."/>
            <person name="Yang X."/>
            <person name="Kozik A."/>
            <person name="Arikit S."/>
            <person name="Song C."/>
            <person name="Xia L."/>
            <person name="Froenicke L."/>
            <person name="Lavelle D.O."/>
            <person name="Truco M.J."/>
            <person name="Xia R."/>
            <person name="Zhu S."/>
            <person name="Xu C."/>
            <person name="Xu H."/>
            <person name="Xu X."/>
            <person name="Cox K."/>
            <person name="Korf I."/>
            <person name="Meyers B.C."/>
            <person name="Michelmore R.W."/>
        </authorList>
    </citation>
    <scope>NUCLEOTIDE SEQUENCE [LARGE SCALE GENOMIC DNA]</scope>
    <source>
        <strain evidence="2">cv. Salinas</strain>
        <tissue evidence="1">Seedlings</tissue>
    </source>
</reference>
<dbReference type="PANTHER" id="PTHR46481:SF7">
    <property type="entry name" value="ZINC FINGER BED DOMAIN-CONTAINING PROTEIN RICESLEEPER 2-LIKE"/>
    <property type="match status" value="1"/>
</dbReference>
<dbReference type="SUPFAM" id="SSF53098">
    <property type="entry name" value="Ribonuclease H-like"/>
    <property type="match status" value="1"/>
</dbReference>
<dbReference type="EMBL" id="NBSK02000005">
    <property type="protein sequence ID" value="KAJ0207602.1"/>
    <property type="molecule type" value="Genomic_DNA"/>
</dbReference>
<dbReference type="InterPro" id="IPR052035">
    <property type="entry name" value="ZnF_BED_domain_contain"/>
</dbReference>
<accession>A0A9R1XH01</accession>
<dbReference type="Proteomes" id="UP000235145">
    <property type="component" value="Unassembled WGS sequence"/>
</dbReference>
<name>A0A9R1XH01_LACSA</name>
<organism evidence="1 2">
    <name type="scientific">Lactuca sativa</name>
    <name type="common">Garden lettuce</name>
    <dbReference type="NCBI Taxonomy" id="4236"/>
    <lineage>
        <taxon>Eukaryota</taxon>
        <taxon>Viridiplantae</taxon>
        <taxon>Streptophyta</taxon>
        <taxon>Embryophyta</taxon>
        <taxon>Tracheophyta</taxon>
        <taxon>Spermatophyta</taxon>
        <taxon>Magnoliopsida</taxon>
        <taxon>eudicotyledons</taxon>
        <taxon>Gunneridae</taxon>
        <taxon>Pentapetalae</taxon>
        <taxon>asterids</taxon>
        <taxon>campanulids</taxon>
        <taxon>Asterales</taxon>
        <taxon>Asteraceae</taxon>
        <taxon>Cichorioideae</taxon>
        <taxon>Cichorieae</taxon>
        <taxon>Lactucinae</taxon>
        <taxon>Lactuca</taxon>
    </lineage>
</organism>
<comment type="caution">
    <text evidence="1">The sequence shown here is derived from an EMBL/GenBank/DDBJ whole genome shotgun (WGS) entry which is preliminary data.</text>
</comment>
<protein>
    <recommendedName>
        <fullName evidence="3">hAT-like transposase RNase-H fold domain-containing protein</fullName>
    </recommendedName>
</protein>
<dbReference type="InterPro" id="IPR012337">
    <property type="entry name" value="RNaseH-like_sf"/>
</dbReference>
<evidence type="ECO:0000313" key="2">
    <source>
        <dbReference type="Proteomes" id="UP000235145"/>
    </source>
</evidence>
<evidence type="ECO:0000313" key="1">
    <source>
        <dbReference type="EMBL" id="KAJ0207602.1"/>
    </source>
</evidence>
<proteinExistence type="predicted"/>
<dbReference type="AlphaFoldDB" id="A0A9R1XH01"/>
<keyword evidence="2" id="KW-1185">Reference proteome</keyword>
<gene>
    <name evidence="1" type="ORF">LSAT_V11C500238690</name>
</gene>